<dbReference type="Pfam" id="PF00271">
    <property type="entry name" value="Helicase_C"/>
    <property type="match status" value="1"/>
</dbReference>
<dbReference type="GO" id="GO:0004386">
    <property type="term" value="F:helicase activity"/>
    <property type="evidence" value="ECO:0007669"/>
    <property type="project" value="UniProtKB-KW"/>
</dbReference>
<dbReference type="InterPro" id="IPR027417">
    <property type="entry name" value="P-loop_NTPase"/>
</dbReference>
<dbReference type="GeneID" id="5143679"/>
<keyword evidence="13" id="KW-1185">Reference proteome</keyword>
<dbReference type="Pfam" id="PF08494">
    <property type="entry name" value="DEAD_assoc"/>
    <property type="match status" value="1"/>
</dbReference>
<dbReference type="PANTHER" id="PTHR47962">
    <property type="entry name" value="ATP-DEPENDENT HELICASE LHR-RELATED-RELATED"/>
    <property type="match status" value="1"/>
</dbReference>
<dbReference type="SUPFAM" id="SSF52540">
    <property type="entry name" value="P-loop containing nucleoside triphosphate hydrolases"/>
    <property type="match status" value="1"/>
</dbReference>
<dbReference type="GO" id="GO:0005524">
    <property type="term" value="F:ATP binding"/>
    <property type="evidence" value="ECO:0007669"/>
    <property type="project" value="UniProtKB-KW"/>
</dbReference>
<evidence type="ECO:0000256" key="2">
    <source>
        <dbReference type="ARBA" id="ARBA00022763"/>
    </source>
</evidence>
<keyword evidence="5" id="KW-0067">ATP-binding</keyword>
<feature type="domain" description="Helicase ATP-binding" evidence="10">
    <location>
        <begin position="32"/>
        <end position="202"/>
    </location>
</feature>
<keyword evidence="1" id="KW-0547">Nucleotide-binding</keyword>
<evidence type="ECO:0000256" key="5">
    <source>
        <dbReference type="ARBA" id="ARBA00022840"/>
    </source>
</evidence>
<dbReference type="InterPro" id="IPR011545">
    <property type="entry name" value="DEAD/DEAH_box_helicase_dom"/>
</dbReference>
<dbReference type="InterPro" id="IPR001650">
    <property type="entry name" value="Helicase_C-like"/>
</dbReference>
<dbReference type="InterPro" id="IPR002464">
    <property type="entry name" value="DNA/RNA_helicase_DEAH_CS"/>
</dbReference>
<keyword evidence="3" id="KW-0378">Hydrolase</keyword>
<dbReference type="InterPro" id="IPR013701">
    <property type="entry name" value="Lhr-like_DEAD/DEAH_assoc"/>
</dbReference>
<evidence type="ECO:0000256" key="9">
    <source>
        <dbReference type="ARBA" id="ARBA00093467"/>
    </source>
</evidence>
<dbReference type="PIRSF" id="PIRSF037307">
    <property type="entry name" value="Lhr-like_helic_prd"/>
    <property type="match status" value="1"/>
</dbReference>
<keyword evidence="6" id="KW-0238">DNA-binding</keyword>
<dbReference type="SMART" id="SM00487">
    <property type="entry name" value="DEXDc"/>
    <property type="match status" value="1"/>
</dbReference>
<dbReference type="Pfam" id="PF00270">
    <property type="entry name" value="DEAD"/>
    <property type="match status" value="1"/>
</dbReference>
<dbReference type="STRING" id="351160.RCIX231"/>
<evidence type="ECO:0000256" key="6">
    <source>
        <dbReference type="ARBA" id="ARBA00023125"/>
    </source>
</evidence>
<dbReference type="Proteomes" id="UP000000663">
    <property type="component" value="Chromosome"/>
</dbReference>
<dbReference type="InterPro" id="IPR017170">
    <property type="entry name" value="Lhr-like"/>
</dbReference>
<protein>
    <submittedName>
        <fullName evidence="12">ATP-dependent RNA helicase</fullName>
    </submittedName>
</protein>
<gene>
    <name evidence="12" type="ORF">RCIX231</name>
</gene>
<evidence type="ECO:0000313" key="12">
    <source>
        <dbReference type="EMBL" id="CAJ35705.1"/>
    </source>
</evidence>
<dbReference type="AlphaFoldDB" id="Q0W7D8"/>
<feature type="domain" description="Helicase C-terminal" evidence="11">
    <location>
        <begin position="249"/>
        <end position="403"/>
    </location>
</feature>
<keyword evidence="2" id="KW-0227">DNA damage</keyword>
<dbReference type="PANTHER" id="PTHR47962:SF5">
    <property type="entry name" value="ATP-DEPENDENT HELICASE LHR-RELATED"/>
    <property type="match status" value="1"/>
</dbReference>
<dbReference type="GO" id="GO:0016887">
    <property type="term" value="F:ATP hydrolysis activity"/>
    <property type="evidence" value="ECO:0007669"/>
    <property type="project" value="TreeGrafter"/>
</dbReference>
<dbReference type="EMBL" id="AM114193">
    <property type="protein sequence ID" value="CAJ35705.1"/>
    <property type="molecule type" value="Genomic_DNA"/>
</dbReference>
<evidence type="ECO:0000259" key="10">
    <source>
        <dbReference type="PROSITE" id="PS51192"/>
    </source>
</evidence>
<accession>Q0W7D8</accession>
<dbReference type="InterPro" id="IPR052511">
    <property type="entry name" value="ATP-dep_Helicase"/>
</dbReference>
<dbReference type="CDD" id="cd18796">
    <property type="entry name" value="SF2_C_LHR"/>
    <property type="match status" value="1"/>
</dbReference>
<proteinExistence type="inferred from homology"/>
<sequence length="937" mass="105178">MGNVFELLDPRIREALSELGMTEPTGTQQKAIPAILSGGHVLLIAPTGTGKTESALLPAFDLLMRMSSEEREGIKVLYITPLRALNRDMMKRMRWWAGRLDLNIDVRHGDTTTHERRRQALKPPDILITTPETVQAMLMGSRMRENLKSLAMVIVDEVHELASSKRGTQMAIALERLGRYTEFRRIGLSATVGTPGEVAKFLAGTGREAQIVEVKLAKSLDFHVTYPETIDSDKPLSKKLLTDPDIAAQIRTMIDLIKRNRSTLMFVNTRQSAEAIGARFRKLDQAIAVHHGSLSKEARIEAEDSFKDGKVNALVCTSSMELGIDIGDIDHVIQYMSPREVSRLLQRVGRAGHSIGETSSGTIITINEDDSAEAWAICRRASAGQIENINLYKKSYDALANQICAMALEYGDISATYVYETVCKAYPYAQLSRKEFDRVLQQLVEERLIFLSPEGLIGRKAKTRTYMYENLSMIPDEKRFDVYDVITGRMIGTLDEAFVVNFADVGAIFITKGEMWRIVEVTEDRVRVEPIENPQGEVPSWTGEEIPVPFSVAMEVGAIRRTVAEMAGSPEADIVRYLTSAYPTDEATARSYVRYVKKQVAGNYPVPSDQLVTVEEEERTIMINACFGHKVNETLGRVVTALLASRFGGGVAMEIDPYRIKLELPKRIRAADVAKMIADLEPIFVEPIIEKTLKNTLLLKWKMVHVARKFGALSRDVDYERISMEKLLNVFEGTPMYEEAVNEILHDKLDIDNAIKVLEKIRSGEIKVLTGRLSPIGDAGFTGGRELMAPESADRSIVLALKERIMNDHVILFCLNCKQFSSKRKVKDVEERPVCPLCNSRLIAALKPWEKEEADLVKKAAKNKLAEPEMVKVKRVYRNGNLVLSHGRVAVIALASRGLGPESASRVIGRQREDEEDFYRDILKAERDYVRTRRFWA</sequence>
<dbReference type="eggNOG" id="arCOG00557">
    <property type="taxonomic scope" value="Archaea"/>
</dbReference>
<dbReference type="Gene3D" id="3.40.50.300">
    <property type="entry name" value="P-loop containing nucleotide triphosphate hydrolases"/>
    <property type="match status" value="2"/>
</dbReference>
<dbReference type="SMART" id="SM00490">
    <property type="entry name" value="HELICc"/>
    <property type="match status" value="1"/>
</dbReference>
<dbReference type="OrthoDB" id="33870at2157"/>
<organism evidence="12 13">
    <name type="scientific">Methanocella arvoryzae (strain DSM 22066 / NBRC 105507 / MRE50)</name>
    <dbReference type="NCBI Taxonomy" id="351160"/>
    <lineage>
        <taxon>Archaea</taxon>
        <taxon>Methanobacteriati</taxon>
        <taxon>Methanobacteriota</taxon>
        <taxon>Stenosarchaea group</taxon>
        <taxon>Methanomicrobia</taxon>
        <taxon>Methanocellales</taxon>
        <taxon>Methanocellaceae</taxon>
        <taxon>Methanocella</taxon>
    </lineage>
</organism>
<name>Q0W7D8_METAR</name>
<dbReference type="InterPro" id="IPR045628">
    <property type="entry name" value="Lhr_WH_dom"/>
</dbReference>
<dbReference type="PROSITE" id="PS00690">
    <property type="entry name" value="DEAH_ATP_HELICASE"/>
    <property type="match status" value="1"/>
</dbReference>
<dbReference type="PROSITE" id="PS51192">
    <property type="entry name" value="HELICASE_ATP_BIND_1"/>
    <property type="match status" value="1"/>
</dbReference>
<evidence type="ECO:0000256" key="4">
    <source>
        <dbReference type="ARBA" id="ARBA00022806"/>
    </source>
</evidence>
<dbReference type="InterPro" id="IPR014001">
    <property type="entry name" value="Helicase_ATP-bd"/>
</dbReference>
<dbReference type="GO" id="GO:0006281">
    <property type="term" value="P:DNA repair"/>
    <property type="evidence" value="ECO:0007669"/>
    <property type="project" value="UniProtKB-KW"/>
</dbReference>
<dbReference type="PATRIC" id="fig|351160.9.peg.2531"/>
<comment type="similarity">
    <text evidence="9">Belongs to the Lhr helicase family. Lhr-Core subfamily.</text>
</comment>
<dbReference type="PROSITE" id="PS51194">
    <property type="entry name" value="HELICASE_CTER"/>
    <property type="match status" value="1"/>
</dbReference>
<dbReference type="GO" id="GO:0140097">
    <property type="term" value="F:catalytic activity, acting on DNA"/>
    <property type="evidence" value="ECO:0007669"/>
    <property type="project" value="UniProtKB-ARBA"/>
</dbReference>
<evidence type="ECO:0000259" key="11">
    <source>
        <dbReference type="PROSITE" id="PS51194"/>
    </source>
</evidence>
<keyword evidence="8" id="KW-0413">Isomerase</keyword>
<dbReference type="Pfam" id="PF19306">
    <property type="entry name" value="WHD_Lhr"/>
    <property type="match status" value="1"/>
</dbReference>
<evidence type="ECO:0000256" key="3">
    <source>
        <dbReference type="ARBA" id="ARBA00022801"/>
    </source>
</evidence>
<dbReference type="RefSeq" id="WP_012036794.1">
    <property type="nucleotide sequence ID" value="NC_009464.1"/>
</dbReference>
<evidence type="ECO:0000313" key="13">
    <source>
        <dbReference type="Proteomes" id="UP000000663"/>
    </source>
</evidence>
<evidence type="ECO:0000256" key="7">
    <source>
        <dbReference type="ARBA" id="ARBA00023204"/>
    </source>
</evidence>
<dbReference type="KEGG" id="rci:RCIX231"/>
<keyword evidence="7" id="KW-0234">DNA repair</keyword>
<dbReference type="GO" id="GO:0003677">
    <property type="term" value="F:DNA binding"/>
    <property type="evidence" value="ECO:0007669"/>
    <property type="project" value="UniProtKB-KW"/>
</dbReference>
<keyword evidence="4 12" id="KW-0347">Helicase</keyword>
<reference evidence="12 13" key="1">
    <citation type="journal article" date="2006" name="Science">
        <title>Genome of rice cluster I archaea -- the key methane producers in the rice rhizosphere.</title>
        <authorList>
            <person name="Erkel C."/>
            <person name="Kube M."/>
            <person name="Reinhardt R."/>
            <person name="Liesack W."/>
        </authorList>
    </citation>
    <scope>NUCLEOTIDE SEQUENCE [LARGE SCALE GENOMIC DNA]</scope>
    <source>
        <strain evidence="13">DSM 22066 / NBRC 105507 / MRE50</strain>
    </source>
</reference>
<evidence type="ECO:0000256" key="1">
    <source>
        <dbReference type="ARBA" id="ARBA00022741"/>
    </source>
</evidence>
<evidence type="ECO:0000256" key="8">
    <source>
        <dbReference type="ARBA" id="ARBA00023235"/>
    </source>
</evidence>